<keyword evidence="1" id="KW-0472">Membrane</keyword>
<evidence type="ECO:0008006" key="3">
    <source>
        <dbReference type="Google" id="ProtNLM"/>
    </source>
</evidence>
<name>A0A6M3M6U0_9ZZZZ</name>
<gene>
    <name evidence="2" type="ORF">MM171B00686_0012</name>
</gene>
<organism evidence="2">
    <name type="scientific">viral metagenome</name>
    <dbReference type="NCBI Taxonomy" id="1070528"/>
    <lineage>
        <taxon>unclassified sequences</taxon>
        <taxon>metagenomes</taxon>
        <taxon>organismal metagenomes</taxon>
    </lineage>
</organism>
<dbReference type="PANTHER" id="PTHR39085:SF1">
    <property type="entry name" value="SLL0924 PROTEIN"/>
    <property type="match status" value="1"/>
</dbReference>
<accession>A0A6M3M6U0</accession>
<sequence length="140" mass="16348">MPSGSKHIWISIAVLFIVNLIIILTTHITELRLFCIMTNAYLFASFYLSPDLDIDSSVYHRWGYLKMLWWPYKKLCKHRQRSHGIITGPILILTNLCIILIPIIYYLYQTDYQFPLTEILFSVAVIIFSVEAHIVADKLL</sequence>
<protein>
    <recommendedName>
        <fullName evidence="3">Metal-binding protein</fullName>
    </recommendedName>
</protein>
<dbReference type="AlphaFoldDB" id="A0A6M3M6U0"/>
<feature type="transmembrane region" description="Helical" evidence="1">
    <location>
        <begin position="119"/>
        <end position="136"/>
    </location>
</feature>
<dbReference type="PANTHER" id="PTHR39085">
    <property type="entry name" value="SLL0924 PROTEIN"/>
    <property type="match status" value="1"/>
</dbReference>
<keyword evidence="1" id="KW-0812">Transmembrane</keyword>
<feature type="transmembrane region" description="Helical" evidence="1">
    <location>
        <begin position="7"/>
        <end position="25"/>
    </location>
</feature>
<proteinExistence type="predicted"/>
<dbReference type="EMBL" id="MT143848">
    <property type="protein sequence ID" value="QJB03487.1"/>
    <property type="molecule type" value="Genomic_DNA"/>
</dbReference>
<keyword evidence="1" id="KW-1133">Transmembrane helix</keyword>
<evidence type="ECO:0000313" key="2">
    <source>
        <dbReference type="EMBL" id="QJB03487.1"/>
    </source>
</evidence>
<evidence type="ECO:0000256" key="1">
    <source>
        <dbReference type="SAM" id="Phobius"/>
    </source>
</evidence>
<dbReference type="InterPro" id="IPR019250">
    <property type="entry name" value="DUF2227_metal-bd"/>
</dbReference>
<reference evidence="2" key="1">
    <citation type="submission" date="2020-03" db="EMBL/GenBank/DDBJ databases">
        <title>The deep terrestrial virosphere.</title>
        <authorList>
            <person name="Holmfeldt K."/>
            <person name="Nilsson E."/>
            <person name="Simone D."/>
            <person name="Lopez-Fernandez M."/>
            <person name="Wu X."/>
            <person name="de Brujin I."/>
            <person name="Lundin D."/>
            <person name="Andersson A."/>
            <person name="Bertilsson S."/>
            <person name="Dopson M."/>
        </authorList>
    </citation>
    <scope>NUCLEOTIDE SEQUENCE</scope>
    <source>
        <strain evidence="2">MM171B00686</strain>
    </source>
</reference>
<dbReference type="Pfam" id="PF09988">
    <property type="entry name" value="DUF2227"/>
    <property type="match status" value="1"/>
</dbReference>
<feature type="transmembrane region" description="Helical" evidence="1">
    <location>
        <begin position="84"/>
        <end position="107"/>
    </location>
</feature>